<evidence type="ECO:0000313" key="2">
    <source>
        <dbReference type="Proteomes" id="UP000799755"/>
    </source>
</evidence>
<dbReference type="Proteomes" id="UP000799755">
    <property type="component" value="Unassembled WGS sequence"/>
</dbReference>
<reference evidence="1" key="1">
    <citation type="journal article" date="2020" name="Stud. Mycol.">
        <title>101 Dothideomycetes genomes: a test case for predicting lifestyles and emergence of pathogens.</title>
        <authorList>
            <person name="Haridas S."/>
            <person name="Albert R."/>
            <person name="Binder M."/>
            <person name="Bloem J."/>
            <person name="Labutti K."/>
            <person name="Salamov A."/>
            <person name="Andreopoulos B."/>
            <person name="Baker S."/>
            <person name="Barry K."/>
            <person name="Bills G."/>
            <person name="Bluhm B."/>
            <person name="Cannon C."/>
            <person name="Castanera R."/>
            <person name="Culley D."/>
            <person name="Daum C."/>
            <person name="Ezra D."/>
            <person name="Gonzalez J."/>
            <person name="Henrissat B."/>
            <person name="Kuo A."/>
            <person name="Liang C."/>
            <person name="Lipzen A."/>
            <person name="Lutzoni F."/>
            <person name="Magnuson J."/>
            <person name="Mondo S."/>
            <person name="Nolan M."/>
            <person name="Ohm R."/>
            <person name="Pangilinan J."/>
            <person name="Park H.-J."/>
            <person name="Ramirez L."/>
            <person name="Alfaro M."/>
            <person name="Sun H."/>
            <person name="Tritt A."/>
            <person name="Yoshinaga Y."/>
            <person name="Zwiers L.-H."/>
            <person name="Turgeon B."/>
            <person name="Goodwin S."/>
            <person name="Spatafora J."/>
            <person name="Crous P."/>
            <person name="Grigoriev I."/>
        </authorList>
    </citation>
    <scope>NUCLEOTIDE SEQUENCE</scope>
    <source>
        <strain evidence="1">ATCC 200398</strain>
    </source>
</reference>
<keyword evidence="2" id="KW-1185">Reference proteome</keyword>
<name>A0ACB6QBB5_9PLEO</name>
<accession>A0ACB6QBB5</accession>
<comment type="caution">
    <text evidence="1">The sequence shown here is derived from an EMBL/GenBank/DDBJ whole genome shotgun (WGS) entry which is preliminary data.</text>
</comment>
<gene>
    <name evidence="1" type="ORF">BDR25DRAFT_319968</name>
</gene>
<dbReference type="EMBL" id="MU003550">
    <property type="protein sequence ID" value="KAF2463446.1"/>
    <property type="molecule type" value="Genomic_DNA"/>
</dbReference>
<evidence type="ECO:0000313" key="1">
    <source>
        <dbReference type="EMBL" id="KAF2463446.1"/>
    </source>
</evidence>
<sequence length="410" mass="46581">MRTYAQDNEFLNVLDKESSVELLKKPIPDSENEDYKDLENVVRQVDYLPLGILAAARFIRNDSLSAEDFLNTYSNNDLVQDADVHIHLGNRVGTGIRKTRNKGKDFLFLLTFLDTDKIQEGLLAEGAQKADLPVLQFLSGTKSFNMCRTLVTRSSLVSRNKETRQIWMHRLVKDNCHFRMSTAERRNAFQAAVYLLIVALPDREVHDRWNLALWPNVHEQLAHVVSLNRYFLASRSDESFHLPLQADSYFARLLFSAGWLLYEQGAFQDAFRMAGVAEECCLAHPEDNLDSLLSDIYALKASLDSETNQPESALCNYRSSASCFASACQKGLITRPDVRHAGGVASVGQGLQSLNRSEEAEPYYRRALDIWKEKDLPETPVTIQLGLGLYLRYRGKFEKAIEVAEEVIEY</sequence>
<proteinExistence type="predicted"/>
<protein>
    <submittedName>
        <fullName evidence="1">Uncharacterized protein</fullName>
    </submittedName>
</protein>
<organism evidence="1 2">
    <name type="scientific">Lindgomyces ingoldianus</name>
    <dbReference type="NCBI Taxonomy" id="673940"/>
    <lineage>
        <taxon>Eukaryota</taxon>
        <taxon>Fungi</taxon>
        <taxon>Dikarya</taxon>
        <taxon>Ascomycota</taxon>
        <taxon>Pezizomycotina</taxon>
        <taxon>Dothideomycetes</taxon>
        <taxon>Pleosporomycetidae</taxon>
        <taxon>Pleosporales</taxon>
        <taxon>Lindgomycetaceae</taxon>
        <taxon>Lindgomyces</taxon>
    </lineage>
</organism>